<proteinExistence type="predicted"/>
<dbReference type="InterPro" id="IPR000257">
    <property type="entry name" value="Uroporphyrinogen_deCOase"/>
</dbReference>
<dbReference type="Pfam" id="PF01208">
    <property type="entry name" value="URO-D"/>
    <property type="match status" value="1"/>
</dbReference>
<dbReference type="SUPFAM" id="SSF51726">
    <property type="entry name" value="UROD/MetE-like"/>
    <property type="match status" value="1"/>
</dbReference>
<organism evidence="2 3">
    <name type="scientific">Candidatus Fervidibacter sacchari</name>
    <dbReference type="NCBI Taxonomy" id="1448929"/>
    <lineage>
        <taxon>Bacteria</taxon>
        <taxon>Candidatus Fervidibacterota</taxon>
        <taxon>Candidatus Fervidibacter</taxon>
    </lineage>
</organism>
<name>A0ABT2ET74_9BACT</name>
<dbReference type="InterPro" id="IPR038071">
    <property type="entry name" value="UROD/MetE-like_sf"/>
</dbReference>
<dbReference type="Proteomes" id="UP001204798">
    <property type="component" value="Unassembled WGS sequence"/>
</dbReference>
<evidence type="ECO:0000313" key="2">
    <source>
        <dbReference type="EMBL" id="MCS3921117.1"/>
    </source>
</evidence>
<reference evidence="2 3" key="1">
    <citation type="submission" date="2022-08" db="EMBL/GenBank/DDBJ databases">
        <title>Bacterial and archaeal communities from various locations to study Microbial Dark Matter (Phase II).</title>
        <authorList>
            <person name="Stepanauskas R."/>
        </authorList>
    </citation>
    <scope>NUCLEOTIDE SEQUENCE [LARGE SCALE GENOMIC DNA]</scope>
    <source>
        <strain evidence="2 3">PD1</strain>
    </source>
</reference>
<keyword evidence="3" id="KW-1185">Reference proteome</keyword>
<evidence type="ECO:0000313" key="3">
    <source>
        <dbReference type="Proteomes" id="UP001204798"/>
    </source>
</evidence>
<dbReference type="Gene3D" id="3.20.20.210">
    <property type="match status" value="1"/>
</dbReference>
<comment type="caution">
    <text evidence="2">The sequence shown here is derived from an EMBL/GenBank/DDBJ whole genome shotgun (WGS) entry which is preliminary data.</text>
</comment>
<sequence>MTSRERFLKALRHEEPDRVPIHDSPWAETVRRWQREGLPAEIPVSDYFGYELVGIGFDQSPMFEVKTLYKDDTYIVETTPYGGIRKNFRTYASTPEIIEWAVKTKEDWLKIKERLSPDFAPDYTRVDWVGLRTTYQRARSEDKCLAFCAVVGYDHLQSYVKSEDLLVMMIEDPDWFRDMVETTTELVLRVAKLIIEDAGYTFDVAFLFNDMGYRNGPLFSPKLYRDLIMPFDRMLCEYFHSKGMPVIYHTDGDVRLLIPYLIEAGIDCLQPLEAKANMDVRELKKQYGDRLAFMGNIDVMKMAHPDPKVIEEEIRSKFEVAKVGGGYIYHSDHSVPPTVSFEQYCRVMELVRKYGEY</sequence>
<dbReference type="EC" id="4.1.1.37" evidence="2"/>
<dbReference type="GO" id="GO:0004853">
    <property type="term" value="F:uroporphyrinogen decarboxylase activity"/>
    <property type="evidence" value="ECO:0007669"/>
    <property type="project" value="UniProtKB-EC"/>
</dbReference>
<dbReference type="EMBL" id="JANUCP010000009">
    <property type="protein sequence ID" value="MCS3921117.1"/>
    <property type="molecule type" value="Genomic_DNA"/>
</dbReference>
<evidence type="ECO:0000259" key="1">
    <source>
        <dbReference type="Pfam" id="PF01208"/>
    </source>
</evidence>
<accession>A0ABT2ET74</accession>
<protein>
    <submittedName>
        <fullName evidence="2">Uroporphyrinogen decarboxylase</fullName>
        <ecNumber evidence="2">4.1.1.37</ecNumber>
    </submittedName>
</protein>
<dbReference type="PANTHER" id="PTHR47099">
    <property type="entry name" value="METHYLCOBAMIDE:COM METHYLTRANSFERASE MTBA"/>
    <property type="match status" value="1"/>
</dbReference>
<feature type="domain" description="Uroporphyrinogen decarboxylase (URO-D)" evidence="1">
    <location>
        <begin position="162"/>
        <end position="354"/>
    </location>
</feature>
<keyword evidence="2" id="KW-0456">Lyase</keyword>
<gene>
    <name evidence="2" type="ORF">M2350_003558</name>
</gene>
<dbReference type="RefSeq" id="WP_259101955.1">
    <property type="nucleotide sequence ID" value="NZ_CP130454.1"/>
</dbReference>
<dbReference type="PANTHER" id="PTHR47099:SF1">
    <property type="entry name" value="METHYLCOBAMIDE:COM METHYLTRANSFERASE MTBA"/>
    <property type="match status" value="1"/>
</dbReference>
<dbReference type="InterPro" id="IPR052024">
    <property type="entry name" value="Methanogen_methyltrans"/>
</dbReference>